<dbReference type="InterPro" id="IPR018193">
    <property type="entry name" value="Glyc_kinase_flavodox-like_fold"/>
</dbReference>
<dbReference type="NCBIfam" id="TIGR00045">
    <property type="entry name" value="glycerate kinase"/>
    <property type="match status" value="1"/>
</dbReference>
<evidence type="ECO:0000313" key="5">
    <source>
        <dbReference type="EMBL" id="PLS03368.1"/>
    </source>
</evidence>
<evidence type="ECO:0000256" key="3">
    <source>
        <dbReference type="ARBA" id="ARBA00022777"/>
    </source>
</evidence>
<keyword evidence="3 4" id="KW-0418">Kinase</keyword>
<dbReference type="Pfam" id="PF02595">
    <property type="entry name" value="Gly_kinase"/>
    <property type="match status" value="1"/>
</dbReference>
<dbReference type="GO" id="GO:0008887">
    <property type="term" value="F:glycerate kinase activity"/>
    <property type="evidence" value="ECO:0007669"/>
    <property type="project" value="UniProtKB-UniRule"/>
</dbReference>
<dbReference type="SUPFAM" id="SSF110738">
    <property type="entry name" value="Glycerate kinase I"/>
    <property type="match status" value="1"/>
</dbReference>
<evidence type="ECO:0000256" key="1">
    <source>
        <dbReference type="ARBA" id="ARBA00006284"/>
    </source>
</evidence>
<sequence length="384" mass="39354">MKIVIAPDSFKESLSALEAAESIERGFQRVLPDAEYVKVPMADGGEGTVQSLVDATGGEIISKTVTGPLGEPVDAFFGILGNQTTAVIEMAAASGLHLVPAADRNPLVTTTRGTGELISAALDYGVNHIIIGIGGSATNDGGAGMAKALGARLLDKDGMEIGEGGGALCHLASINLSDFDPRLATIKIEVACDVDNPLTGEKGASAIFGPQKGATPEMIEQLDKNLSHYAAIIERDLGKKIEDVSGAGAAGGLGGGLLAFLPSELKRGVDIVIEATGLSHIVKDADLVITGEGKIDGQTIFGKTPIGVAKTAKKYGVPVIGIAGNVSKDSAVVHEYGIDAIFSVVPGVILLEDAFKHAEEYVETTASNIAAVFKMHGDGSRASK</sequence>
<evidence type="ECO:0000256" key="2">
    <source>
        <dbReference type="ARBA" id="ARBA00022679"/>
    </source>
</evidence>
<keyword evidence="6" id="KW-1185">Reference proteome</keyword>
<dbReference type="Proteomes" id="UP000234950">
    <property type="component" value="Unassembled WGS sequence"/>
</dbReference>
<dbReference type="AlphaFoldDB" id="A0A2N5HCY6"/>
<dbReference type="Gene3D" id="3.40.50.10350">
    <property type="entry name" value="Glycerate kinase, domain 1"/>
    <property type="match status" value="1"/>
</dbReference>
<dbReference type="OrthoDB" id="9774290at2"/>
<accession>A0A2N5HCY6</accession>
<proteinExistence type="inferred from homology"/>
<dbReference type="Gene3D" id="3.90.1510.10">
    <property type="entry name" value="Glycerate kinase, domain 2"/>
    <property type="match status" value="1"/>
</dbReference>
<protein>
    <submittedName>
        <fullName evidence="5">Glycerate kinase</fullName>
    </submittedName>
</protein>
<reference evidence="5 6" key="1">
    <citation type="submission" date="2017-11" db="EMBL/GenBank/DDBJ databases">
        <title>Comparitive Functional Genomics of Dry Heat Resistant strains isolated from the Viking Spacecraft.</title>
        <authorList>
            <person name="Seuylemezian A."/>
            <person name="Cooper K."/>
            <person name="Vaishampayan P."/>
        </authorList>
    </citation>
    <scope>NUCLEOTIDE SEQUENCE [LARGE SCALE GENOMIC DNA]</scope>
    <source>
        <strain evidence="5 6">V32-6</strain>
    </source>
</reference>
<dbReference type="InterPro" id="IPR018197">
    <property type="entry name" value="Glycerate_kinase_RE-like"/>
</dbReference>
<dbReference type="PANTHER" id="PTHR21599">
    <property type="entry name" value="GLYCERATE KINASE"/>
    <property type="match status" value="1"/>
</dbReference>
<evidence type="ECO:0000313" key="6">
    <source>
        <dbReference type="Proteomes" id="UP000234950"/>
    </source>
</evidence>
<evidence type="ECO:0000256" key="4">
    <source>
        <dbReference type="PIRNR" id="PIRNR006078"/>
    </source>
</evidence>
<dbReference type="GO" id="GO:0031388">
    <property type="term" value="P:organic acid phosphorylation"/>
    <property type="evidence" value="ECO:0007669"/>
    <property type="project" value="UniProtKB-UniRule"/>
</dbReference>
<comment type="caution">
    <text evidence="5">The sequence shown here is derived from an EMBL/GenBank/DDBJ whole genome shotgun (WGS) entry which is preliminary data.</text>
</comment>
<dbReference type="RefSeq" id="WP_101648706.1">
    <property type="nucleotide sequence ID" value="NZ_PGVE01000057.1"/>
</dbReference>
<keyword evidence="2 4" id="KW-0808">Transferase</keyword>
<dbReference type="InterPro" id="IPR004381">
    <property type="entry name" value="Glycerate_kinase"/>
</dbReference>
<dbReference type="PIRSF" id="PIRSF006078">
    <property type="entry name" value="GlxK"/>
    <property type="match status" value="1"/>
</dbReference>
<dbReference type="InterPro" id="IPR036129">
    <property type="entry name" value="Glycerate_kinase_sf"/>
</dbReference>
<comment type="similarity">
    <text evidence="1 4">Belongs to the glycerate kinase type-1 family.</text>
</comment>
<dbReference type="EMBL" id="PGVE01000057">
    <property type="protein sequence ID" value="PLS03368.1"/>
    <property type="molecule type" value="Genomic_DNA"/>
</dbReference>
<organism evidence="5 6">
    <name type="scientific">Neobacillus cucumis</name>
    <dbReference type="NCBI Taxonomy" id="1740721"/>
    <lineage>
        <taxon>Bacteria</taxon>
        <taxon>Bacillati</taxon>
        <taxon>Bacillota</taxon>
        <taxon>Bacilli</taxon>
        <taxon>Bacillales</taxon>
        <taxon>Bacillaceae</taxon>
        <taxon>Neobacillus</taxon>
    </lineage>
</organism>
<name>A0A2N5HCY6_9BACI</name>
<dbReference type="PANTHER" id="PTHR21599:SF0">
    <property type="entry name" value="GLYCERATE KINASE"/>
    <property type="match status" value="1"/>
</dbReference>
<gene>
    <name evidence="5" type="ORF">CVD27_14945</name>
</gene>